<organism evidence="1">
    <name type="scientific">marine sediment metagenome</name>
    <dbReference type="NCBI Taxonomy" id="412755"/>
    <lineage>
        <taxon>unclassified sequences</taxon>
        <taxon>metagenomes</taxon>
        <taxon>ecological metagenomes</taxon>
    </lineage>
</organism>
<proteinExistence type="predicted"/>
<sequence length="33" mass="3929">VCEGCYEILDKPIPDHPQRLELRKKVYQNALKM</sequence>
<comment type="caution">
    <text evidence="1">The sequence shown here is derived from an EMBL/GenBank/DDBJ whole genome shotgun (WGS) entry which is preliminary data.</text>
</comment>
<dbReference type="EMBL" id="LAZR01046347">
    <property type="protein sequence ID" value="KKK96746.1"/>
    <property type="molecule type" value="Genomic_DNA"/>
</dbReference>
<reference evidence="1" key="1">
    <citation type="journal article" date="2015" name="Nature">
        <title>Complex archaea that bridge the gap between prokaryotes and eukaryotes.</title>
        <authorList>
            <person name="Spang A."/>
            <person name="Saw J.H."/>
            <person name="Jorgensen S.L."/>
            <person name="Zaremba-Niedzwiedzka K."/>
            <person name="Martijn J."/>
            <person name="Lind A.E."/>
            <person name="van Eijk R."/>
            <person name="Schleper C."/>
            <person name="Guy L."/>
            <person name="Ettema T.J."/>
        </authorList>
    </citation>
    <scope>NUCLEOTIDE SEQUENCE</scope>
</reference>
<evidence type="ECO:0000313" key="1">
    <source>
        <dbReference type="EMBL" id="KKK96746.1"/>
    </source>
</evidence>
<accession>A0A0F9CJ74</accession>
<gene>
    <name evidence="1" type="ORF">LCGC14_2659660</name>
</gene>
<feature type="non-terminal residue" evidence="1">
    <location>
        <position position="1"/>
    </location>
</feature>
<protein>
    <submittedName>
        <fullName evidence="1">Uncharacterized protein</fullName>
    </submittedName>
</protein>
<dbReference type="AlphaFoldDB" id="A0A0F9CJ74"/>
<name>A0A0F9CJ74_9ZZZZ</name>